<dbReference type="AlphaFoldDB" id="D7LXI0"/>
<name>D7LXI0_ARALL</name>
<feature type="region of interest" description="Disordered" evidence="1">
    <location>
        <begin position="1"/>
        <end position="33"/>
    </location>
</feature>
<sequence>MEVNNVPSSAPESPRLSPQANRRQKSEDFRDSQLSLASKIATDVVVGIRRNRLLISQTLDSFYRRRWGKIRLLRRQTKLINLQK</sequence>
<organism evidence="3">
    <name type="scientific">Arabidopsis lyrata subsp. lyrata</name>
    <name type="common">Lyre-leaved rock-cress</name>
    <dbReference type="NCBI Taxonomy" id="81972"/>
    <lineage>
        <taxon>Eukaryota</taxon>
        <taxon>Viridiplantae</taxon>
        <taxon>Streptophyta</taxon>
        <taxon>Embryophyta</taxon>
        <taxon>Tracheophyta</taxon>
        <taxon>Spermatophyta</taxon>
        <taxon>Magnoliopsida</taxon>
        <taxon>eudicotyledons</taxon>
        <taxon>Gunneridae</taxon>
        <taxon>Pentapetalae</taxon>
        <taxon>rosids</taxon>
        <taxon>malvids</taxon>
        <taxon>Brassicales</taxon>
        <taxon>Brassicaceae</taxon>
        <taxon>Camelineae</taxon>
        <taxon>Arabidopsis</taxon>
    </lineage>
</organism>
<gene>
    <name evidence="2" type="ORF">ARALYDRAFT_908320</name>
</gene>
<dbReference type="Gramene" id="scaffold_600377.1">
    <property type="protein sequence ID" value="scaffold_600377.1"/>
    <property type="gene ID" value="scaffold_600377.1"/>
</dbReference>
<accession>D7LXI0</accession>
<reference evidence="3" key="1">
    <citation type="journal article" date="2011" name="Nat. Genet.">
        <title>The Arabidopsis lyrata genome sequence and the basis of rapid genome size change.</title>
        <authorList>
            <person name="Hu T.T."/>
            <person name="Pattyn P."/>
            <person name="Bakker E.G."/>
            <person name="Cao J."/>
            <person name="Cheng J.-F."/>
            <person name="Clark R.M."/>
            <person name="Fahlgren N."/>
            <person name="Fawcett J.A."/>
            <person name="Grimwood J."/>
            <person name="Gundlach H."/>
            <person name="Haberer G."/>
            <person name="Hollister J.D."/>
            <person name="Ossowski S."/>
            <person name="Ottilar R.P."/>
            <person name="Salamov A.A."/>
            <person name="Schneeberger K."/>
            <person name="Spannagl M."/>
            <person name="Wang X."/>
            <person name="Yang L."/>
            <person name="Nasrallah M.E."/>
            <person name="Bergelson J."/>
            <person name="Carrington J.C."/>
            <person name="Gaut B.S."/>
            <person name="Schmutz J."/>
            <person name="Mayer K.F.X."/>
            <person name="Van de Peer Y."/>
            <person name="Grigoriev I.V."/>
            <person name="Nordborg M."/>
            <person name="Weigel D."/>
            <person name="Guo Y.-L."/>
        </authorList>
    </citation>
    <scope>NUCLEOTIDE SEQUENCE [LARGE SCALE GENOMIC DNA]</scope>
    <source>
        <strain evidence="3">cv. MN47</strain>
    </source>
</reference>
<protein>
    <submittedName>
        <fullName evidence="2">Predicted protein</fullName>
    </submittedName>
</protein>
<dbReference type="HOGENOM" id="CLU_2530554_0_0_1"/>
<evidence type="ECO:0000313" key="2">
    <source>
        <dbReference type="EMBL" id="EFH49405.1"/>
    </source>
</evidence>
<dbReference type="EMBL" id="GL348718">
    <property type="protein sequence ID" value="EFH49405.1"/>
    <property type="molecule type" value="Genomic_DNA"/>
</dbReference>
<dbReference type="Proteomes" id="UP000008694">
    <property type="component" value="Unassembled WGS sequence"/>
</dbReference>
<feature type="compositionally biased region" description="Polar residues" evidence="1">
    <location>
        <begin position="1"/>
        <end position="21"/>
    </location>
</feature>
<evidence type="ECO:0000313" key="3">
    <source>
        <dbReference type="Proteomes" id="UP000008694"/>
    </source>
</evidence>
<proteinExistence type="predicted"/>
<keyword evidence="3" id="KW-1185">Reference proteome</keyword>
<evidence type="ECO:0000256" key="1">
    <source>
        <dbReference type="SAM" id="MobiDB-lite"/>
    </source>
</evidence>